<protein>
    <submittedName>
        <fullName evidence="1">Error-prone repair protein ImuA</fullName>
    </submittedName>
</protein>
<dbReference type="Gene3D" id="3.40.50.300">
    <property type="entry name" value="P-loop containing nucleotide triphosphate hydrolases"/>
    <property type="match status" value="1"/>
</dbReference>
<dbReference type="SUPFAM" id="SSF52540">
    <property type="entry name" value="P-loop containing nucleoside triphosphate hydrolases"/>
    <property type="match status" value="1"/>
</dbReference>
<dbReference type="OrthoDB" id="836928at2"/>
<comment type="caution">
    <text evidence="1">The sequence shown here is derived from an EMBL/GenBank/DDBJ whole genome shotgun (WGS) entry which is preliminary data.</text>
</comment>
<dbReference type="AlphaFoldDB" id="A0A4R5E253"/>
<evidence type="ECO:0000313" key="1">
    <source>
        <dbReference type="EMBL" id="TDE18083.1"/>
    </source>
</evidence>
<dbReference type="PIRSF" id="PIRSF034285">
    <property type="entry name" value="UCP034285"/>
    <property type="match status" value="1"/>
</dbReference>
<dbReference type="Proteomes" id="UP000294850">
    <property type="component" value="Unassembled WGS sequence"/>
</dbReference>
<accession>A0A4R5E253</accession>
<organism evidence="1 2">
    <name type="scientific">Dyadobacter psychrotolerans</name>
    <dbReference type="NCBI Taxonomy" id="2541721"/>
    <lineage>
        <taxon>Bacteria</taxon>
        <taxon>Pseudomonadati</taxon>
        <taxon>Bacteroidota</taxon>
        <taxon>Cytophagia</taxon>
        <taxon>Cytophagales</taxon>
        <taxon>Spirosomataceae</taxon>
        <taxon>Dyadobacter</taxon>
    </lineage>
</organism>
<name>A0A4R5E253_9BACT</name>
<evidence type="ECO:0000313" key="2">
    <source>
        <dbReference type="Proteomes" id="UP000294850"/>
    </source>
</evidence>
<reference evidence="1 2" key="1">
    <citation type="submission" date="2019-03" db="EMBL/GenBank/DDBJ databases">
        <title>Dyadobacter AR-3-6 sp. nov., isolated from arctic soil.</title>
        <authorList>
            <person name="Chaudhary D.K."/>
        </authorList>
    </citation>
    <scope>NUCLEOTIDE SEQUENCE [LARGE SCALE GENOMIC DNA]</scope>
    <source>
        <strain evidence="1 2">AR-3-6</strain>
    </source>
</reference>
<gene>
    <name evidence="1" type="ORF">E0F88_00590</name>
</gene>
<sequence length="247" mass="27723">MIQAINKIDIFQQLQKQIHTLQGFRTPTESQRVDFGLGIIERSFTGNIFPTGAIHELISAGREDAAATTGFMAGLLGKMMQRGGICLWISQKRTLFPPALKFFGIDPDRVVFIDVKNEKDLLWMVEESLKCQALSAVVGELKELNLTESRRLQLAVEQSRVTGLLHRLNPRRIENTACTARWKITPLASSLDPEMPGMGFARWNIELLKARNGEPGQWQLQWINGSFDYSAVKPSILSDEDQLLKAG</sequence>
<keyword evidence="2" id="KW-1185">Reference proteome</keyword>
<dbReference type="InterPro" id="IPR027417">
    <property type="entry name" value="P-loop_NTPase"/>
</dbReference>
<dbReference type="EMBL" id="SMFL01000001">
    <property type="protein sequence ID" value="TDE18083.1"/>
    <property type="molecule type" value="Genomic_DNA"/>
</dbReference>
<dbReference type="InterPro" id="IPR017026">
    <property type="entry name" value="ImuA"/>
</dbReference>
<proteinExistence type="predicted"/>
<dbReference type="RefSeq" id="WP_131955650.1">
    <property type="nucleotide sequence ID" value="NZ_SMFL01000001.1"/>
</dbReference>